<proteinExistence type="predicted"/>
<dbReference type="Proteomes" id="UP000465062">
    <property type="component" value="Chromosome"/>
</dbReference>
<accession>A0A6I6UTH0</accession>
<evidence type="ECO:0000256" key="1">
    <source>
        <dbReference type="SAM" id="Coils"/>
    </source>
</evidence>
<gene>
    <name evidence="3" type="ORF">FHE72_18965</name>
</gene>
<dbReference type="KEGG" id="bvq:FHE72_18965"/>
<keyword evidence="1" id="KW-0175">Coiled coil</keyword>
<reference evidence="3 4" key="1">
    <citation type="submission" date="2019-06" db="EMBL/GenBank/DDBJ databases">
        <title>An operon consisting of a P-type ATPase gene and a transcriptional regular gene given the different cadmium resistance in Bacillus vietamensis 151-6 and Bacillus marisflavi 151-25.</title>
        <authorList>
            <person name="Yu X."/>
        </authorList>
    </citation>
    <scope>NUCLEOTIDE SEQUENCE [LARGE SCALE GENOMIC DNA]</scope>
    <source>
        <strain evidence="3 4">151-6</strain>
    </source>
</reference>
<organism evidence="3 4">
    <name type="scientific">Rossellomorea vietnamensis</name>
    <dbReference type="NCBI Taxonomy" id="218284"/>
    <lineage>
        <taxon>Bacteria</taxon>
        <taxon>Bacillati</taxon>
        <taxon>Bacillota</taxon>
        <taxon>Bacilli</taxon>
        <taxon>Bacillales</taxon>
        <taxon>Bacillaceae</taxon>
        <taxon>Rossellomorea</taxon>
    </lineage>
</organism>
<keyword evidence="2" id="KW-1133">Transmembrane helix</keyword>
<keyword evidence="2" id="KW-0812">Transmembrane</keyword>
<evidence type="ECO:0000313" key="4">
    <source>
        <dbReference type="Proteomes" id="UP000465062"/>
    </source>
</evidence>
<protein>
    <submittedName>
        <fullName evidence="3">Uncharacterized protein</fullName>
    </submittedName>
</protein>
<feature type="transmembrane region" description="Helical" evidence="2">
    <location>
        <begin position="20"/>
        <end position="37"/>
    </location>
</feature>
<evidence type="ECO:0000313" key="3">
    <source>
        <dbReference type="EMBL" id="QHE62851.1"/>
    </source>
</evidence>
<name>A0A6I6UTH0_9BACI</name>
<feature type="coiled-coil region" evidence="1">
    <location>
        <begin position="40"/>
        <end position="79"/>
    </location>
</feature>
<evidence type="ECO:0000256" key="2">
    <source>
        <dbReference type="SAM" id="Phobius"/>
    </source>
</evidence>
<sequence length="165" mass="19692">MDYVKLWLEFKEVFIDLVKYGFPTIALFLSLLSYWDSRKTKKVQVRLNELEEKLKRFELEDKEKEREESTKAMIEARIMNISRGKYRMKLWNSGKVTAYNVDFETQEDSKAIVLKEKVPYEFLEPGKSFEEHVIVHSGTFRKFKVTTIWTDKQGNNYSKDQIVTI</sequence>
<keyword evidence="2" id="KW-0472">Membrane</keyword>
<dbReference type="EMBL" id="CP047394">
    <property type="protein sequence ID" value="QHE62851.1"/>
    <property type="molecule type" value="Genomic_DNA"/>
</dbReference>
<dbReference type="AlphaFoldDB" id="A0A6I6UTH0"/>
<dbReference type="RefSeq" id="WP_159362654.1">
    <property type="nucleotide sequence ID" value="NZ_CP047394.1"/>
</dbReference>